<dbReference type="Proteomes" id="UP000727993">
    <property type="component" value="Unassembled WGS sequence"/>
</dbReference>
<dbReference type="AlphaFoldDB" id="A0A936NCS8"/>
<evidence type="ECO:0000313" key="1">
    <source>
        <dbReference type="EMBL" id="MBK9297947.1"/>
    </source>
</evidence>
<comment type="caution">
    <text evidence="1">The sequence shown here is derived from an EMBL/GenBank/DDBJ whole genome shotgun (WGS) entry which is preliminary data.</text>
</comment>
<protein>
    <recommendedName>
        <fullName evidence="3">PKD domain-containing protein</fullName>
    </recommendedName>
</protein>
<organism evidence="1 2">
    <name type="scientific">Candidatus Neomicrothrix subdominans</name>
    <dbReference type="NCBI Taxonomy" id="2954438"/>
    <lineage>
        <taxon>Bacteria</taxon>
        <taxon>Bacillati</taxon>
        <taxon>Actinomycetota</taxon>
        <taxon>Acidimicrobiia</taxon>
        <taxon>Acidimicrobiales</taxon>
        <taxon>Microthrixaceae</taxon>
        <taxon>Candidatus Neomicrothrix</taxon>
    </lineage>
</organism>
<gene>
    <name evidence="1" type="ORF">IPN02_14160</name>
</gene>
<reference evidence="1 2" key="1">
    <citation type="submission" date="2020-10" db="EMBL/GenBank/DDBJ databases">
        <title>Connecting structure to function with the recovery of over 1000 high-quality activated sludge metagenome-assembled genomes encoding full-length rRNA genes using long-read sequencing.</title>
        <authorList>
            <person name="Singleton C.M."/>
            <person name="Petriglieri F."/>
            <person name="Kristensen J.M."/>
            <person name="Kirkegaard R.H."/>
            <person name="Michaelsen T.Y."/>
            <person name="Andersen M.H."/>
            <person name="Karst S.M."/>
            <person name="Dueholm M.S."/>
            <person name="Nielsen P.H."/>
            <person name="Albertsen M."/>
        </authorList>
    </citation>
    <scope>NUCLEOTIDE SEQUENCE [LARGE SCALE GENOMIC DNA]</scope>
    <source>
        <strain evidence="1">Lyne_18-Q3-R50-59_MAXAC.006</strain>
    </source>
</reference>
<dbReference type="EMBL" id="JADJZA010000007">
    <property type="protein sequence ID" value="MBK9297947.1"/>
    <property type="molecule type" value="Genomic_DNA"/>
</dbReference>
<name>A0A936NCS8_9ACTN</name>
<evidence type="ECO:0000313" key="2">
    <source>
        <dbReference type="Proteomes" id="UP000727993"/>
    </source>
</evidence>
<accession>A0A936NCS8</accession>
<sequence>MNGAAIGGDEVTDLAANNNYVRYCYYRGELRITELFTYNPSMPGGQPPPAPADPEQLARAALDAAKLPDPELVSAPPQGGTTPVNLPVWFWADLPGPDQATAQADANNSAVTTATPTGTLTIDPGDGSEPIICPNGGVPWARGRPDSTPGACLHTYLKPGTYEVTTTLTWSVRYEANIIGLPITGALPDETTRSTRSITITELTTRLIPN</sequence>
<evidence type="ECO:0008006" key="3">
    <source>
        <dbReference type="Google" id="ProtNLM"/>
    </source>
</evidence>
<proteinExistence type="predicted"/>